<dbReference type="RefSeq" id="WP_107011792.1">
    <property type="nucleotide sequence ID" value="NZ_CP028136.1"/>
</dbReference>
<dbReference type="EMBL" id="CP028136">
    <property type="protein sequence ID" value="AVR45014.1"/>
    <property type="molecule type" value="Genomic_DNA"/>
</dbReference>
<accession>A0A2R3Z442</accession>
<dbReference type="Proteomes" id="UP000241507">
    <property type="component" value="Chromosome"/>
</dbReference>
<proteinExistence type="predicted"/>
<evidence type="ECO:0008006" key="3">
    <source>
        <dbReference type="Google" id="ProtNLM"/>
    </source>
</evidence>
<gene>
    <name evidence="1" type="ORF">C7S20_06865</name>
</gene>
<organism evidence="1 2">
    <name type="scientific">Christiangramia fulva</name>
    <dbReference type="NCBI Taxonomy" id="2126553"/>
    <lineage>
        <taxon>Bacteria</taxon>
        <taxon>Pseudomonadati</taxon>
        <taxon>Bacteroidota</taxon>
        <taxon>Flavobacteriia</taxon>
        <taxon>Flavobacteriales</taxon>
        <taxon>Flavobacteriaceae</taxon>
        <taxon>Christiangramia</taxon>
    </lineage>
</organism>
<dbReference type="OrthoDB" id="599464at2"/>
<evidence type="ECO:0000313" key="2">
    <source>
        <dbReference type="Proteomes" id="UP000241507"/>
    </source>
</evidence>
<protein>
    <recommendedName>
        <fullName evidence="3">Lipoprotein</fullName>
    </recommendedName>
</protein>
<reference evidence="2" key="1">
    <citation type="submission" date="2018-03" db="EMBL/GenBank/DDBJ databases">
        <title>Gramella fulva sp. nov., isolated from a dry surface of tidal flat.</title>
        <authorList>
            <person name="Hwang S.H."/>
            <person name="Hwang W.M."/>
            <person name="Kang K."/>
            <person name="Ahn T.-Y."/>
        </authorList>
    </citation>
    <scope>NUCLEOTIDE SEQUENCE [LARGE SCALE GENOMIC DNA]</scope>
    <source>
        <strain evidence="2">SH35</strain>
    </source>
</reference>
<keyword evidence="2" id="KW-1185">Reference proteome</keyword>
<evidence type="ECO:0000313" key="1">
    <source>
        <dbReference type="EMBL" id="AVR45014.1"/>
    </source>
</evidence>
<name>A0A2R3Z442_9FLAO</name>
<dbReference type="KEGG" id="grs:C7S20_06865"/>
<dbReference type="AlphaFoldDB" id="A0A2R3Z442"/>
<dbReference type="PROSITE" id="PS51257">
    <property type="entry name" value="PROKAR_LIPOPROTEIN"/>
    <property type="match status" value="1"/>
</dbReference>
<sequence length="303" mass="32923">MKKIYLLPLILFMGACSTDEQGGEGELKTLDYTVEIQGCENFTSNFGTSGTLEVTNDDTNIYVTVLANSPKTISQIRLGVFTDGGLAGLTGTAINNMAKYDYDPSVALKTYTYPIYHTDGNGNFIENYPDGKINILARATIDGSAIWVTGTQFGTGGGQGYYYVYNIQECQLEDTSTCESAYAYYANYSIPLNDVYTTPKNWGWYEELDFGSATSYTMDVYVGAGQNDITKGTKVGTVTLTLSDSKIVEASFNLISGYSMGSYEIFSADQLPITRPGPGQYTNSGDVDADGKISVILHATICW</sequence>